<proteinExistence type="predicted"/>
<dbReference type="STRING" id="98403.A0A151GPZ1"/>
<feature type="compositionally biased region" description="Basic and acidic residues" evidence="1">
    <location>
        <begin position="160"/>
        <end position="169"/>
    </location>
</feature>
<dbReference type="Pfam" id="PF13915">
    <property type="entry name" value="DUF4210"/>
    <property type="match status" value="1"/>
</dbReference>
<dbReference type="SMART" id="SM01177">
    <property type="entry name" value="DUF4210"/>
    <property type="match status" value="1"/>
</dbReference>
<dbReference type="Pfam" id="PF13889">
    <property type="entry name" value="Chromosome_seg"/>
    <property type="match status" value="1"/>
</dbReference>
<feature type="compositionally biased region" description="Polar residues" evidence="1">
    <location>
        <begin position="310"/>
        <end position="327"/>
    </location>
</feature>
<feature type="region of interest" description="Disordered" evidence="1">
    <location>
        <begin position="1"/>
        <end position="23"/>
    </location>
</feature>
<dbReference type="GeneID" id="63712958"/>
<feature type="region of interest" description="Disordered" evidence="1">
    <location>
        <begin position="237"/>
        <end position="344"/>
    </location>
</feature>
<feature type="region of interest" description="Disordered" evidence="1">
    <location>
        <begin position="51"/>
        <end position="76"/>
    </location>
</feature>
<feature type="compositionally biased region" description="Basic and acidic residues" evidence="1">
    <location>
        <begin position="7"/>
        <end position="18"/>
    </location>
</feature>
<keyword evidence="4" id="KW-1185">Reference proteome</keyword>
<comment type="caution">
    <text evidence="3">The sequence shown here is derived from an EMBL/GenBank/DDBJ whole genome shotgun (WGS) entry which is preliminary data.</text>
</comment>
<dbReference type="EMBL" id="LAYC01000001">
    <property type="protein sequence ID" value="KYK59185.1"/>
    <property type="molecule type" value="Genomic_DNA"/>
</dbReference>
<dbReference type="InterPro" id="IPR033473">
    <property type="entry name" value="Atos-like_C"/>
</dbReference>
<dbReference type="InterPro" id="IPR025261">
    <property type="entry name" value="Atos-like_cons_dom"/>
</dbReference>
<dbReference type="Proteomes" id="UP000076580">
    <property type="component" value="Chromosome 01"/>
</dbReference>
<dbReference type="RefSeq" id="XP_040658537.1">
    <property type="nucleotide sequence ID" value="XM_040797654.1"/>
</dbReference>
<dbReference type="InterPro" id="IPR051506">
    <property type="entry name" value="ATOS_Transcription_Regulators"/>
</dbReference>
<dbReference type="AlphaFoldDB" id="A0A151GPZ1"/>
<reference evidence="3 4" key="1">
    <citation type="journal article" date="2016" name="Sci. Rep.">
        <title>Insights into Adaptations to a Near-Obligate Nematode Endoparasitic Lifestyle from the Finished Genome of Drechmeria coniospora.</title>
        <authorList>
            <person name="Zhang L."/>
            <person name="Zhou Z."/>
            <person name="Guo Q."/>
            <person name="Fokkens L."/>
            <person name="Miskei M."/>
            <person name="Pocsi I."/>
            <person name="Zhang W."/>
            <person name="Chen M."/>
            <person name="Wang L."/>
            <person name="Sun Y."/>
            <person name="Donzelli B.G."/>
            <person name="Gibson D.M."/>
            <person name="Nelson D.R."/>
            <person name="Luo J.G."/>
            <person name="Rep M."/>
            <person name="Liu H."/>
            <person name="Yang S."/>
            <person name="Wang J."/>
            <person name="Krasnoff S.B."/>
            <person name="Xu Y."/>
            <person name="Molnar I."/>
            <person name="Lin M."/>
        </authorList>
    </citation>
    <scope>NUCLEOTIDE SEQUENCE [LARGE SCALE GENOMIC DNA]</scope>
    <source>
        <strain evidence="3 4">ARSEF 6962</strain>
    </source>
</reference>
<feature type="compositionally biased region" description="Low complexity" evidence="1">
    <location>
        <begin position="274"/>
        <end position="291"/>
    </location>
</feature>
<feature type="compositionally biased region" description="Pro residues" evidence="1">
    <location>
        <begin position="112"/>
        <end position="122"/>
    </location>
</feature>
<feature type="region of interest" description="Disordered" evidence="1">
    <location>
        <begin position="105"/>
        <end position="181"/>
    </location>
</feature>
<dbReference type="PANTHER" id="PTHR13199">
    <property type="entry name" value="GH03947P"/>
    <property type="match status" value="1"/>
</dbReference>
<evidence type="ECO:0000259" key="2">
    <source>
        <dbReference type="SMART" id="SM01177"/>
    </source>
</evidence>
<evidence type="ECO:0000313" key="3">
    <source>
        <dbReference type="EMBL" id="KYK59185.1"/>
    </source>
</evidence>
<name>A0A151GPZ1_DRECN</name>
<sequence>MPIFQTDLEHEHGHERCSRSPAPVPVAVPTQRAFPIPRRLSEESVRTDLCEGPVLDTPDHASTMRAEGDGATSDRGELIERLKRGESPTWIPNRHLESMLHQGGTVDIARPPRSPSHPPGLLPPAQITPESDSPAQGFKEDRLQDGLNIERPGSALHSGDFAHSHRPAERQASSGPSRQSFGSVETIPWIATSPPRNFTSFHYGKSSPLQECARSFQAAASPLSTSLSNFVFQPPTSPLVQSESNDELEFPMPPEAISLSTEPFGRRGDDSLHSSKSSPSPSPSSRHSIASWTPQRRDGSLPYQAHQPRRSLTSTPSFLPHGTSPQTAAMVRSRRPSLSSDMSPIQHASMVGSYEESILRGRMSTTPSQPFDFLAQIGVLGRGKCKPSLRCPPHVTLPFPAVYYNYGGTPHLRSRSDDGPSPYVGQIDLENGLVTSDEETMPRNDPRDRNCDRTMLGDDTDMDMNLMNGPGGGLDRWRMSPKQRFVSPKAPPGGSYRIPEKGQIQIIIKNQNKTAVKLFLVPYDLSGMEPGTKTFIRQRSYSAGPIIDNIPNPSETDGMSRPMLRYLVHLHMCCPSRGRFYLYKSIRVVFANRVPEGKEKLRNETTWPEPRFTPYKPIRAMHPPASSSTGPGATLAAEKAFRRRSLGVAFGGASSRAFDAANVADMGLMPVRVRDYASSNATPAALNSVSAATPRLG</sequence>
<feature type="compositionally biased region" description="Basic and acidic residues" evidence="1">
    <location>
        <begin position="66"/>
        <end position="76"/>
    </location>
</feature>
<dbReference type="InParanoid" id="A0A151GPZ1"/>
<feature type="compositionally biased region" description="Basic and acidic residues" evidence="1">
    <location>
        <begin position="264"/>
        <end position="273"/>
    </location>
</feature>
<feature type="region of interest" description="Disordered" evidence="1">
    <location>
        <begin position="612"/>
        <end position="632"/>
    </location>
</feature>
<evidence type="ECO:0000313" key="4">
    <source>
        <dbReference type="Proteomes" id="UP000076580"/>
    </source>
</evidence>
<dbReference type="PANTHER" id="PTHR13199:SF11">
    <property type="entry name" value="PROTEIN ATOSSA"/>
    <property type="match status" value="1"/>
</dbReference>
<protein>
    <recommendedName>
        <fullName evidence="2">Atos-like conserved domain-containing protein</fullName>
    </recommendedName>
</protein>
<feature type="compositionally biased region" description="Polar residues" evidence="1">
    <location>
        <begin position="171"/>
        <end position="181"/>
    </location>
</feature>
<accession>A0A151GPZ1</accession>
<evidence type="ECO:0000256" key="1">
    <source>
        <dbReference type="SAM" id="MobiDB-lite"/>
    </source>
</evidence>
<gene>
    <name evidence="3" type="ORF">DCS_00315</name>
</gene>
<organism evidence="3 4">
    <name type="scientific">Drechmeria coniospora</name>
    <name type="common">Nematophagous fungus</name>
    <name type="synonym">Meria coniospora</name>
    <dbReference type="NCBI Taxonomy" id="98403"/>
    <lineage>
        <taxon>Eukaryota</taxon>
        <taxon>Fungi</taxon>
        <taxon>Dikarya</taxon>
        <taxon>Ascomycota</taxon>
        <taxon>Pezizomycotina</taxon>
        <taxon>Sordariomycetes</taxon>
        <taxon>Hypocreomycetidae</taxon>
        <taxon>Hypocreales</taxon>
        <taxon>Ophiocordycipitaceae</taxon>
        <taxon>Drechmeria</taxon>
    </lineage>
</organism>
<feature type="domain" description="Atos-like conserved" evidence="2">
    <location>
        <begin position="350"/>
        <end position="424"/>
    </location>
</feature>